<dbReference type="EMBL" id="BMCP01000004">
    <property type="protein sequence ID" value="GGE49984.1"/>
    <property type="molecule type" value="Genomic_DNA"/>
</dbReference>
<evidence type="ECO:0000313" key="3">
    <source>
        <dbReference type="EMBL" id="GGE49984.1"/>
    </source>
</evidence>
<proteinExistence type="inferred from homology"/>
<evidence type="ECO:0000313" key="4">
    <source>
        <dbReference type="Proteomes" id="UP000602745"/>
    </source>
</evidence>
<dbReference type="PANTHER" id="PTHR42928:SF5">
    <property type="entry name" value="BLR1237 PROTEIN"/>
    <property type="match status" value="1"/>
</dbReference>
<dbReference type="InterPro" id="IPR005064">
    <property type="entry name" value="BUG"/>
</dbReference>
<dbReference type="AlphaFoldDB" id="A0A8J2YKA6"/>
<dbReference type="InterPro" id="IPR042100">
    <property type="entry name" value="Bug_dom1"/>
</dbReference>
<comment type="caution">
    <text evidence="3">The sequence shown here is derived from an EMBL/GenBank/DDBJ whole genome shotgun (WGS) entry which is preliminary data.</text>
</comment>
<organism evidence="3 4">
    <name type="scientific">Agaricicola taiwanensis</name>
    <dbReference type="NCBI Taxonomy" id="591372"/>
    <lineage>
        <taxon>Bacteria</taxon>
        <taxon>Pseudomonadati</taxon>
        <taxon>Pseudomonadota</taxon>
        <taxon>Alphaproteobacteria</taxon>
        <taxon>Rhodobacterales</taxon>
        <taxon>Paracoccaceae</taxon>
        <taxon>Agaricicola</taxon>
    </lineage>
</organism>
<dbReference type="PANTHER" id="PTHR42928">
    <property type="entry name" value="TRICARBOXYLATE-BINDING PROTEIN"/>
    <property type="match status" value="1"/>
</dbReference>
<protein>
    <submittedName>
        <fullName evidence="3">Exported protein</fullName>
    </submittedName>
</protein>
<dbReference type="SUPFAM" id="SSF53850">
    <property type="entry name" value="Periplasmic binding protein-like II"/>
    <property type="match status" value="1"/>
</dbReference>
<reference evidence="3" key="2">
    <citation type="submission" date="2020-09" db="EMBL/GenBank/DDBJ databases">
        <authorList>
            <person name="Sun Q."/>
            <person name="Sedlacek I."/>
        </authorList>
    </citation>
    <scope>NUCLEOTIDE SEQUENCE</scope>
    <source>
        <strain evidence="3">CCM 7684</strain>
    </source>
</reference>
<feature type="region of interest" description="Disordered" evidence="2">
    <location>
        <begin position="1"/>
        <end position="28"/>
    </location>
</feature>
<name>A0A8J2YKA6_9RHOB</name>
<evidence type="ECO:0000256" key="2">
    <source>
        <dbReference type="SAM" id="MobiDB-lite"/>
    </source>
</evidence>
<evidence type="ECO:0000256" key="1">
    <source>
        <dbReference type="ARBA" id="ARBA00006987"/>
    </source>
</evidence>
<dbReference type="Gene3D" id="3.40.190.150">
    <property type="entry name" value="Bordetella uptake gene, domain 1"/>
    <property type="match status" value="1"/>
</dbReference>
<accession>A0A8J2YKA6</accession>
<reference evidence="3" key="1">
    <citation type="journal article" date="2014" name="Int. J. Syst. Evol. Microbiol.">
        <title>Complete genome sequence of Corynebacterium casei LMG S-19264T (=DSM 44701T), isolated from a smear-ripened cheese.</title>
        <authorList>
            <consortium name="US DOE Joint Genome Institute (JGI-PGF)"/>
            <person name="Walter F."/>
            <person name="Albersmeier A."/>
            <person name="Kalinowski J."/>
            <person name="Ruckert C."/>
        </authorList>
    </citation>
    <scope>NUCLEOTIDE SEQUENCE</scope>
    <source>
        <strain evidence="3">CCM 7684</strain>
    </source>
</reference>
<gene>
    <name evidence="3" type="ORF">GCM10007276_28910</name>
</gene>
<comment type="similarity">
    <text evidence="1">Belongs to the UPF0065 (bug) family.</text>
</comment>
<dbReference type="Pfam" id="PF03401">
    <property type="entry name" value="TctC"/>
    <property type="match status" value="1"/>
</dbReference>
<sequence>MQVPREPFLMSGETSRKSPPLSSISEQPSRERIDMAEVLLRILIGFSPRSASDDLLRLMEPELVAAFARPVRLELMPGQQGALAAREAISSAPDGNTLLIATFGTHAIIPTLKPDLGYDPIVDFTPVCLATRAPLVLGVSTDLGVTCVEDLVTLARRRELTQGSSGIGSAPYLAGLLFQRMTGVTLAHRAYTDTRDLYEDFLGGRLDLSFNNAASMLPLVRGGRLSALAVTTSQRIAALPAIPTLEECGLSGYSLNNWLGFVAPPRTDPAIVAQQSRAIGMALRRPVIADALARDGIEIVGGTPGEFAAFIAAELERWSWLRSA</sequence>
<keyword evidence="4" id="KW-1185">Reference proteome</keyword>
<dbReference type="Proteomes" id="UP000602745">
    <property type="component" value="Unassembled WGS sequence"/>
</dbReference>
<dbReference type="Gene3D" id="3.40.190.10">
    <property type="entry name" value="Periplasmic binding protein-like II"/>
    <property type="match status" value="1"/>
</dbReference>